<dbReference type="Gramene" id="Mp2g07290.1">
    <property type="protein sequence ID" value="Mp2g07290.1.cds"/>
    <property type="gene ID" value="Mp2g07290"/>
</dbReference>
<organism evidence="3 4">
    <name type="scientific">Marchantia polymorpha</name>
    <name type="common">Common liverwort</name>
    <name type="synonym">Marchantia aquatica</name>
    <dbReference type="NCBI Taxonomy" id="3197"/>
    <lineage>
        <taxon>Eukaryota</taxon>
        <taxon>Viridiplantae</taxon>
        <taxon>Streptophyta</taxon>
        <taxon>Embryophyta</taxon>
        <taxon>Marchantiophyta</taxon>
        <taxon>Marchantiopsida</taxon>
        <taxon>Marchantiidae</taxon>
        <taxon>Marchantiales</taxon>
        <taxon>Marchantiaceae</taxon>
        <taxon>Marchantia</taxon>
    </lineage>
</organism>
<proteinExistence type="predicted"/>
<name>A0A2R6XGG4_MARPO</name>
<dbReference type="InterPro" id="IPR005607">
    <property type="entry name" value="BSD_dom"/>
</dbReference>
<dbReference type="PANTHER" id="PTHR31923">
    <property type="entry name" value="BSD DOMAIN-CONTAINING PROTEIN"/>
    <property type="match status" value="1"/>
</dbReference>
<dbReference type="Pfam" id="PF03909">
    <property type="entry name" value="BSD"/>
    <property type="match status" value="1"/>
</dbReference>
<gene>
    <name evidence="3" type="ORF">MARPO_0015s0016</name>
</gene>
<reference evidence="4" key="1">
    <citation type="journal article" date="2017" name="Cell">
        <title>Insights into land plant evolution garnered from the Marchantia polymorpha genome.</title>
        <authorList>
            <person name="Bowman J.L."/>
            <person name="Kohchi T."/>
            <person name="Yamato K.T."/>
            <person name="Jenkins J."/>
            <person name="Shu S."/>
            <person name="Ishizaki K."/>
            <person name="Yamaoka S."/>
            <person name="Nishihama R."/>
            <person name="Nakamura Y."/>
            <person name="Berger F."/>
            <person name="Adam C."/>
            <person name="Aki S.S."/>
            <person name="Althoff F."/>
            <person name="Araki T."/>
            <person name="Arteaga-Vazquez M.A."/>
            <person name="Balasubrmanian S."/>
            <person name="Barry K."/>
            <person name="Bauer D."/>
            <person name="Boehm C.R."/>
            <person name="Briginshaw L."/>
            <person name="Caballero-Perez J."/>
            <person name="Catarino B."/>
            <person name="Chen F."/>
            <person name="Chiyoda S."/>
            <person name="Chovatia M."/>
            <person name="Davies K.M."/>
            <person name="Delmans M."/>
            <person name="Demura T."/>
            <person name="Dierschke T."/>
            <person name="Dolan L."/>
            <person name="Dorantes-Acosta A.E."/>
            <person name="Eklund D.M."/>
            <person name="Florent S.N."/>
            <person name="Flores-Sandoval E."/>
            <person name="Fujiyama A."/>
            <person name="Fukuzawa H."/>
            <person name="Galik B."/>
            <person name="Grimanelli D."/>
            <person name="Grimwood J."/>
            <person name="Grossniklaus U."/>
            <person name="Hamada T."/>
            <person name="Haseloff J."/>
            <person name="Hetherington A.J."/>
            <person name="Higo A."/>
            <person name="Hirakawa Y."/>
            <person name="Hundley H.N."/>
            <person name="Ikeda Y."/>
            <person name="Inoue K."/>
            <person name="Inoue S.I."/>
            <person name="Ishida S."/>
            <person name="Jia Q."/>
            <person name="Kakita M."/>
            <person name="Kanazawa T."/>
            <person name="Kawai Y."/>
            <person name="Kawashima T."/>
            <person name="Kennedy M."/>
            <person name="Kinose K."/>
            <person name="Kinoshita T."/>
            <person name="Kohara Y."/>
            <person name="Koide E."/>
            <person name="Komatsu K."/>
            <person name="Kopischke S."/>
            <person name="Kubo M."/>
            <person name="Kyozuka J."/>
            <person name="Lagercrantz U."/>
            <person name="Lin S.S."/>
            <person name="Lindquist E."/>
            <person name="Lipzen A.M."/>
            <person name="Lu C.W."/>
            <person name="De Luna E."/>
            <person name="Martienssen R.A."/>
            <person name="Minamino N."/>
            <person name="Mizutani M."/>
            <person name="Mizutani M."/>
            <person name="Mochizuki N."/>
            <person name="Monte I."/>
            <person name="Mosher R."/>
            <person name="Nagasaki H."/>
            <person name="Nakagami H."/>
            <person name="Naramoto S."/>
            <person name="Nishitani K."/>
            <person name="Ohtani M."/>
            <person name="Okamoto T."/>
            <person name="Okumura M."/>
            <person name="Phillips J."/>
            <person name="Pollak B."/>
            <person name="Reinders A."/>
            <person name="Rovekamp M."/>
            <person name="Sano R."/>
            <person name="Sawa S."/>
            <person name="Schmid M.W."/>
            <person name="Shirakawa M."/>
            <person name="Solano R."/>
            <person name="Spunde A."/>
            <person name="Suetsugu N."/>
            <person name="Sugano S."/>
            <person name="Sugiyama A."/>
            <person name="Sun R."/>
            <person name="Suzuki Y."/>
            <person name="Takenaka M."/>
            <person name="Takezawa D."/>
            <person name="Tomogane H."/>
            <person name="Tsuzuki M."/>
            <person name="Ueda T."/>
            <person name="Umeda M."/>
            <person name="Ward J.M."/>
            <person name="Watanabe Y."/>
            <person name="Yazaki K."/>
            <person name="Yokoyama R."/>
            <person name="Yoshitake Y."/>
            <person name="Yotsui I."/>
            <person name="Zachgo S."/>
            <person name="Schmutz J."/>
        </authorList>
    </citation>
    <scope>NUCLEOTIDE SEQUENCE [LARGE SCALE GENOMIC DNA]</scope>
    <source>
        <strain evidence="4">Tak-1</strain>
    </source>
</reference>
<feature type="region of interest" description="Disordered" evidence="1">
    <location>
        <begin position="206"/>
        <end position="340"/>
    </location>
</feature>
<protein>
    <recommendedName>
        <fullName evidence="2">BSD domain-containing protein</fullName>
    </recommendedName>
</protein>
<dbReference type="SMART" id="SM00751">
    <property type="entry name" value="BSD"/>
    <property type="match status" value="1"/>
</dbReference>
<dbReference type="PANTHER" id="PTHR31923:SF1">
    <property type="entry name" value="BSD DOMAIN-CONTAINING PROTEIN"/>
    <property type="match status" value="1"/>
</dbReference>
<evidence type="ECO:0000313" key="4">
    <source>
        <dbReference type="Proteomes" id="UP000244005"/>
    </source>
</evidence>
<dbReference type="Proteomes" id="UP000244005">
    <property type="component" value="Unassembled WGS sequence"/>
</dbReference>
<accession>A0A2R6XGG4</accession>
<dbReference type="SUPFAM" id="SSF140383">
    <property type="entry name" value="BSD domain-like"/>
    <property type="match status" value="1"/>
</dbReference>
<dbReference type="OrthoDB" id="47923at2759"/>
<keyword evidence="4" id="KW-1185">Reference proteome</keyword>
<feature type="compositionally biased region" description="Acidic residues" evidence="1">
    <location>
        <begin position="261"/>
        <end position="274"/>
    </location>
</feature>
<evidence type="ECO:0000313" key="3">
    <source>
        <dbReference type="EMBL" id="PTQ45192.1"/>
    </source>
</evidence>
<dbReference type="InterPro" id="IPR035925">
    <property type="entry name" value="BSD_dom_sf"/>
</dbReference>
<dbReference type="AlphaFoldDB" id="A0A2R6XGG4"/>
<dbReference type="PROSITE" id="PS50858">
    <property type="entry name" value="BSD"/>
    <property type="match status" value="1"/>
</dbReference>
<feature type="compositionally biased region" description="Basic and acidic residues" evidence="1">
    <location>
        <begin position="289"/>
        <end position="299"/>
    </location>
</feature>
<evidence type="ECO:0000259" key="2">
    <source>
        <dbReference type="PROSITE" id="PS50858"/>
    </source>
</evidence>
<evidence type="ECO:0000256" key="1">
    <source>
        <dbReference type="SAM" id="MobiDB-lite"/>
    </source>
</evidence>
<feature type="compositionally biased region" description="Acidic residues" evidence="1">
    <location>
        <begin position="323"/>
        <end position="332"/>
    </location>
</feature>
<dbReference type="OMA" id="QERHATI"/>
<sequence length="340" mass="37135">MDLFLQKAKVFALDAAKKSQELANQAAKMSQELATETAKRSKEIAIDVTKKADQLKAYAGELTPVIASKAAAAAGTGTPTPVKPSEDELLEFGITPELREFVQGLTIKTFRDFPLESTEAAAKEPEPEQKSDQITRQDLSDWQERHALLVLLAVQEMSDFRYVLCPRRMKESRFWKIYFTLVNTYVAPYEARAKEKAAALAKEKAESARLAEETNVSGEQAARDLKASTATTSQEGKVETTAALKSKNPDHDLDALLMGVDSEDDGDDDDGFDADFDKLVNSTADSDDDSSHTDEESKKSKQSSRPSTTKTGVAVSEGSSDGELVEIPDTESEQAPQKSK</sequence>
<dbReference type="EMBL" id="KZ772687">
    <property type="protein sequence ID" value="PTQ45192.1"/>
    <property type="molecule type" value="Genomic_DNA"/>
</dbReference>
<dbReference type="Gene3D" id="1.10.3970.10">
    <property type="entry name" value="BSD domain"/>
    <property type="match status" value="1"/>
</dbReference>
<feature type="domain" description="BSD" evidence="2">
    <location>
        <begin position="141"/>
        <end position="186"/>
    </location>
</feature>